<comment type="caution">
    <text evidence="1">The sequence shown here is derived from an EMBL/GenBank/DDBJ whole genome shotgun (WGS) entry which is preliminary data.</text>
</comment>
<keyword evidence="2" id="KW-1185">Reference proteome</keyword>
<feature type="non-terminal residue" evidence="1">
    <location>
        <position position="1"/>
    </location>
</feature>
<protein>
    <submittedName>
        <fullName evidence="1">13079_t:CDS:1</fullName>
    </submittedName>
</protein>
<organism evidence="1 2">
    <name type="scientific">Acaulospora colombiana</name>
    <dbReference type="NCBI Taxonomy" id="27376"/>
    <lineage>
        <taxon>Eukaryota</taxon>
        <taxon>Fungi</taxon>
        <taxon>Fungi incertae sedis</taxon>
        <taxon>Mucoromycota</taxon>
        <taxon>Glomeromycotina</taxon>
        <taxon>Glomeromycetes</taxon>
        <taxon>Diversisporales</taxon>
        <taxon>Acaulosporaceae</taxon>
        <taxon>Acaulospora</taxon>
    </lineage>
</organism>
<accession>A0ACA9MRM5</accession>
<dbReference type="Proteomes" id="UP000789525">
    <property type="component" value="Unassembled WGS sequence"/>
</dbReference>
<name>A0ACA9MRM5_9GLOM</name>
<evidence type="ECO:0000313" key="1">
    <source>
        <dbReference type="EMBL" id="CAG8607356.1"/>
    </source>
</evidence>
<proteinExistence type="predicted"/>
<reference evidence="1" key="1">
    <citation type="submission" date="2021-06" db="EMBL/GenBank/DDBJ databases">
        <authorList>
            <person name="Kallberg Y."/>
            <person name="Tangrot J."/>
            <person name="Rosling A."/>
        </authorList>
    </citation>
    <scope>NUCLEOTIDE SEQUENCE</scope>
    <source>
        <strain evidence="1">CL356</strain>
    </source>
</reference>
<dbReference type="EMBL" id="CAJVPT010014768">
    <property type="protein sequence ID" value="CAG8607356.1"/>
    <property type="molecule type" value="Genomic_DNA"/>
</dbReference>
<feature type="non-terminal residue" evidence="1">
    <location>
        <position position="493"/>
    </location>
</feature>
<evidence type="ECO:0000313" key="2">
    <source>
        <dbReference type="Proteomes" id="UP000789525"/>
    </source>
</evidence>
<sequence>IQHVVPEVTIPPEVTPENVVTHIVDSSARAENREQLETEIRKAHVICIVYSVDNQHTFNRLASYWLPYIRGLGVNVSKRGEKQKKVPVVLVGNKIDLRGDQVTNQSLEDEIIPIMNEFKVLKPACIDALKRIFNLCDTDKDGVLNDDELNEFQRKCFNAPLQQQELEGVKEVVKEHEPAGVNEVGFDVPHDCSVELSPNGYQFFTDIFQVFDKDKDGALKDSELEQLFSTTPANPWINSEFPHTTITNEAGAVTLQGWLAQWSMTTSLDYKTTLSYLAYLGFEGDTTTALKKTKPRKADRKRNKVQRNVFLAYVFGAAGSGKSSLLRAFVNKPFTDGYTPTSRSFSVVNSVEIKGAEKYLVLQEFGSKYEAEILQNKRKLEACDLICFVYDSSDTNSFSYIAELRRHEVQPDVYCRNLGLAVPLSVSVKNQQTADLWNLLTGVSINPAIATPGLADSAHGVSRIKKYLTFTAVMGAIMGAAFMGYRLFQQQRG</sequence>
<gene>
    <name evidence="1" type="ORF">ACOLOM_LOCUS6900</name>
</gene>